<organism evidence="3 4">
    <name type="scientific">Streptococcus bovimastitidis</name>
    <dbReference type="NCBI Taxonomy" id="1856638"/>
    <lineage>
        <taxon>Bacteria</taxon>
        <taxon>Bacillati</taxon>
        <taxon>Bacillota</taxon>
        <taxon>Bacilli</taxon>
        <taxon>Lactobacillales</taxon>
        <taxon>Streptococcaceae</taxon>
        <taxon>Streptococcus</taxon>
    </lineage>
</organism>
<name>A0A1L8MQN5_9STRE</name>
<dbReference type="PROSITE" id="PS51372">
    <property type="entry name" value="PRD_2"/>
    <property type="match status" value="2"/>
</dbReference>
<dbReference type="InterPro" id="IPR011608">
    <property type="entry name" value="PRD"/>
</dbReference>
<protein>
    <submittedName>
        <fullName evidence="3">Transcription antiterminator BglG</fullName>
    </submittedName>
</protein>
<sequence length="280" mass="31848">MKIDKVYNNNVIQIINDNLEEEIVMGRGIGFQKKVGDFIDEAKIEKRFVLKDSNLASELSSIYQALSLVEIETISAIIEHGQDVLDTVYDLSLYVSLADHIHYTLERVADGLVISNPLTWEIRKFFPKEFQVGRDALLIIQEKLKVQLPEDEVASIALHFINAQKDSGAIKDGQKMAKIVTSIIDIVRFHYGSISDQDALSYNRFVTHIQYFAQRVVNGLVQGANDSFLYDQVSLNYPDAFACTEKIKSYIEATYDFPMSKDEQVYLTIHIQRLKTAAEN</sequence>
<evidence type="ECO:0000256" key="1">
    <source>
        <dbReference type="ARBA" id="ARBA00022737"/>
    </source>
</evidence>
<comment type="caution">
    <text evidence="3">The sequence shown here is derived from an EMBL/GenBank/DDBJ whole genome shotgun (WGS) entry which is preliminary data.</text>
</comment>
<accession>A0A1L8MQN5</accession>
<dbReference type="SMART" id="SM01061">
    <property type="entry name" value="CAT_RBD"/>
    <property type="match status" value="1"/>
</dbReference>
<dbReference type="PANTHER" id="PTHR30185:SF15">
    <property type="entry name" value="CRYPTIC BETA-GLUCOSIDE BGL OPERON ANTITERMINATOR"/>
    <property type="match status" value="1"/>
</dbReference>
<dbReference type="Gene3D" id="1.10.1790.10">
    <property type="entry name" value="PRD domain"/>
    <property type="match status" value="2"/>
</dbReference>
<gene>
    <name evidence="3" type="ORF">A9Q68_03105</name>
</gene>
<dbReference type="InterPro" id="IPR036650">
    <property type="entry name" value="CAT_RNA-bd_dom_sf"/>
</dbReference>
<dbReference type="GO" id="GO:0006355">
    <property type="term" value="P:regulation of DNA-templated transcription"/>
    <property type="evidence" value="ECO:0007669"/>
    <property type="project" value="InterPro"/>
</dbReference>
<proteinExistence type="predicted"/>
<dbReference type="Pfam" id="PF03123">
    <property type="entry name" value="CAT_RBD"/>
    <property type="match status" value="1"/>
</dbReference>
<keyword evidence="4" id="KW-1185">Reference proteome</keyword>
<evidence type="ECO:0000259" key="2">
    <source>
        <dbReference type="PROSITE" id="PS51372"/>
    </source>
</evidence>
<dbReference type="OrthoDB" id="9813552at2"/>
<dbReference type="AlphaFoldDB" id="A0A1L8MQN5"/>
<dbReference type="InterPro" id="IPR050661">
    <property type="entry name" value="BglG_antiterminators"/>
</dbReference>
<evidence type="ECO:0000313" key="4">
    <source>
        <dbReference type="Proteomes" id="UP000182015"/>
    </source>
</evidence>
<evidence type="ECO:0000313" key="3">
    <source>
        <dbReference type="EMBL" id="OJF73036.1"/>
    </source>
</evidence>
<dbReference type="SUPFAM" id="SSF50151">
    <property type="entry name" value="SacY-like RNA-binding domain"/>
    <property type="match status" value="1"/>
</dbReference>
<keyword evidence="1" id="KW-0677">Repeat</keyword>
<dbReference type="STRING" id="1856638.A9Q68_03105"/>
<reference evidence="4" key="1">
    <citation type="submission" date="2016-06" db="EMBL/GenBank/DDBJ databases">
        <authorList>
            <person name="de Vries S.P.W."/>
            <person name="Hadjirin N.F."/>
            <person name="Lay E.M."/>
            <person name="Zadoks R.N."/>
            <person name="Peacock S.J."/>
            <person name="Parkhill J."/>
            <person name="Grant A.J."/>
            <person name="Mcdougall S."/>
            <person name="Holmes M.A."/>
        </authorList>
    </citation>
    <scope>NUCLEOTIDE SEQUENCE [LARGE SCALE GENOMIC DNA]</scope>
    <source>
        <strain evidence="4">NZ1587</strain>
    </source>
</reference>
<dbReference type="Gene3D" id="2.30.24.10">
    <property type="entry name" value="CAT RNA-binding domain"/>
    <property type="match status" value="1"/>
</dbReference>
<dbReference type="Proteomes" id="UP000182015">
    <property type="component" value="Unassembled WGS sequence"/>
</dbReference>
<dbReference type="SUPFAM" id="SSF63520">
    <property type="entry name" value="PTS-regulatory domain, PRD"/>
    <property type="match status" value="2"/>
</dbReference>
<dbReference type="InterPro" id="IPR036634">
    <property type="entry name" value="PRD_sf"/>
</dbReference>
<dbReference type="PANTHER" id="PTHR30185">
    <property type="entry name" value="CRYPTIC BETA-GLUCOSIDE BGL OPERON ANTITERMINATOR"/>
    <property type="match status" value="1"/>
</dbReference>
<dbReference type="GO" id="GO:0003723">
    <property type="term" value="F:RNA binding"/>
    <property type="evidence" value="ECO:0007669"/>
    <property type="project" value="InterPro"/>
</dbReference>
<dbReference type="Pfam" id="PF00874">
    <property type="entry name" value="PRD"/>
    <property type="match status" value="2"/>
</dbReference>
<dbReference type="InterPro" id="IPR004341">
    <property type="entry name" value="CAT_RNA-bd_dom"/>
</dbReference>
<feature type="domain" description="PRD" evidence="2">
    <location>
        <begin position="171"/>
        <end position="280"/>
    </location>
</feature>
<dbReference type="NCBIfam" id="NF046042">
    <property type="entry name" value="LicT"/>
    <property type="match status" value="1"/>
</dbReference>
<feature type="domain" description="PRD" evidence="2">
    <location>
        <begin position="65"/>
        <end position="170"/>
    </location>
</feature>
<dbReference type="EMBL" id="LZDD01000001">
    <property type="protein sequence ID" value="OJF73036.1"/>
    <property type="molecule type" value="Genomic_DNA"/>
</dbReference>
<dbReference type="RefSeq" id="WP_071793718.1">
    <property type="nucleotide sequence ID" value="NZ_LZDD01000001.1"/>
</dbReference>